<organism evidence="1 2">
    <name type="scientific">Streptomyces indiaensis</name>
    <dbReference type="NCBI Taxonomy" id="284033"/>
    <lineage>
        <taxon>Bacteria</taxon>
        <taxon>Bacillati</taxon>
        <taxon>Actinomycetota</taxon>
        <taxon>Actinomycetes</taxon>
        <taxon>Kitasatosporales</taxon>
        <taxon>Streptomycetaceae</taxon>
        <taxon>Streptomyces</taxon>
    </lineage>
</organism>
<sequence>MVLRVLGSGLGVCHDVSSLKRQVLVDRGVIALVLGEAPQKQASPVRHPRDEARLLGQVLALDGRYPA</sequence>
<proteinExistence type="predicted"/>
<evidence type="ECO:0000313" key="2">
    <source>
        <dbReference type="Proteomes" id="UP001501474"/>
    </source>
</evidence>
<reference evidence="1 2" key="1">
    <citation type="journal article" date="2019" name="Int. J. Syst. Evol. Microbiol.">
        <title>The Global Catalogue of Microorganisms (GCM) 10K type strain sequencing project: providing services to taxonomists for standard genome sequencing and annotation.</title>
        <authorList>
            <consortium name="The Broad Institute Genomics Platform"/>
            <consortium name="The Broad Institute Genome Sequencing Center for Infectious Disease"/>
            <person name="Wu L."/>
            <person name="Ma J."/>
        </authorList>
    </citation>
    <scope>NUCLEOTIDE SEQUENCE [LARGE SCALE GENOMIC DNA]</scope>
    <source>
        <strain evidence="1 2">JCM 3053</strain>
    </source>
</reference>
<protein>
    <submittedName>
        <fullName evidence="1">Uncharacterized protein</fullName>
    </submittedName>
</protein>
<accession>A0ABN3EMK0</accession>
<name>A0ABN3EMK0_9ACTN</name>
<comment type="caution">
    <text evidence="1">The sequence shown here is derived from an EMBL/GenBank/DDBJ whole genome shotgun (WGS) entry which is preliminary data.</text>
</comment>
<dbReference type="Proteomes" id="UP001501474">
    <property type="component" value="Unassembled WGS sequence"/>
</dbReference>
<dbReference type="EMBL" id="BAAART010000243">
    <property type="protein sequence ID" value="GAA2263492.1"/>
    <property type="molecule type" value="Genomic_DNA"/>
</dbReference>
<keyword evidence="2" id="KW-1185">Reference proteome</keyword>
<evidence type="ECO:0000313" key="1">
    <source>
        <dbReference type="EMBL" id="GAA2263492.1"/>
    </source>
</evidence>
<gene>
    <name evidence="1" type="ORF">GCM10010104_70940</name>
</gene>